<sequence>MNATSPTEYTFMTDSFNFSDDEKYLGVLSKDGFVDVMVLITICITGIVGNSLVIIVYSVTTQKETTASLYMIHLAIADLFTLLAVVTLHVSQYFPQTWQVLWRYDFQCKLHRFGRFLATVTTVYIMVAIALDRYVAVIHPLVYRVHNSPKRTKRILACIWIGSALLASPVSFRFTTKYNADFKASAFQSDACQLERSPNYQIFFRFYVCFILVLIPAIATGLVYSLLLIQVCRRNKDFLNGQHSQLAALSYLNQWKIAKTLFAVYIGYMVCYIPYFMFNFASVFDYYFSYIFSNVALLLPFANSCVNPVFYTLLNDKFRAGLLDIFLPAGREGRRNADTTKMNVVSHVQSCPTSSRSTQTLHSMV</sequence>
<dbReference type="InterPro" id="IPR017452">
    <property type="entry name" value="GPCR_Rhodpsn_7TM"/>
</dbReference>
<feature type="transmembrane region" description="Helical" evidence="9">
    <location>
        <begin position="114"/>
        <end position="135"/>
    </location>
</feature>
<dbReference type="OrthoDB" id="6076970at2759"/>
<keyword evidence="12" id="KW-1185">Reference proteome</keyword>
<dbReference type="PANTHER" id="PTHR45695:SF22">
    <property type="entry name" value="G-PROTEIN COUPLED RECEPTORS FAMILY 1 PROFILE DOMAIN-CONTAINING PROTEIN"/>
    <property type="match status" value="1"/>
</dbReference>
<keyword evidence="3 9" id="KW-1133">Transmembrane helix</keyword>
<evidence type="ECO:0000256" key="2">
    <source>
        <dbReference type="ARBA" id="ARBA00022692"/>
    </source>
</evidence>
<evidence type="ECO:0000313" key="12">
    <source>
        <dbReference type="Proteomes" id="UP001152320"/>
    </source>
</evidence>
<dbReference type="Proteomes" id="UP001152320">
    <property type="component" value="Chromosome 9"/>
</dbReference>
<protein>
    <submittedName>
        <fullName evidence="11">Somatostatin receptor type 4</fullName>
    </submittedName>
</protein>
<feature type="transmembrane region" description="Helical" evidence="9">
    <location>
        <begin position="36"/>
        <end position="57"/>
    </location>
</feature>
<feature type="transmembrane region" description="Helical" evidence="9">
    <location>
        <begin position="155"/>
        <end position="174"/>
    </location>
</feature>
<dbReference type="PANTHER" id="PTHR45695">
    <property type="entry name" value="LEUCOKININ RECEPTOR-RELATED"/>
    <property type="match status" value="1"/>
</dbReference>
<feature type="transmembrane region" description="Helical" evidence="9">
    <location>
        <begin position="287"/>
        <end position="314"/>
    </location>
</feature>
<dbReference type="GO" id="GO:0004930">
    <property type="term" value="F:G protein-coupled receptor activity"/>
    <property type="evidence" value="ECO:0007669"/>
    <property type="project" value="UniProtKB-KW"/>
</dbReference>
<dbReference type="PROSITE" id="PS00237">
    <property type="entry name" value="G_PROTEIN_RECEP_F1_1"/>
    <property type="match status" value="1"/>
</dbReference>
<dbReference type="PRINTS" id="PR00237">
    <property type="entry name" value="GPCRRHODOPSN"/>
</dbReference>
<comment type="caution">
    <text evidence="11">The sequence shown here is derived from an EMBL/GenBank/DDBJ whole genome shotgun (WGS) entry which is preliminary data.</text>
</comment>
<gene>
    <name evidence="11" type="ORF">HOLleu_20351</name>
</gene>
<proteinExistence type="inferred from homology"/>
<evidence type="ECO:0000256" key="1">
    <source>
        <dbReference type="ARBA" id="ARBA00004141"/>
    </source>
</evidence>
<evidence type="ECO:0000259" key="10">
    <source>
        <dbReference type="PROSITE" id="PS50262"/>
    </source>
</evidence>
<feature type="transmembrane region" description="Helical" evidence="9">
    <location>
        <begin position="69"/>
        <end position="94"/>
    </location>
</feature>
<evidence type="ECO:0000256" key="5">
    <source>
        <dbReference type="ARBA" id="ARBA00023136"/>
    </source>
</evidence>
<dbReference type="InterPro" id="IPR000276">
    <property type="entry name" value="GPCR_Rhodpsn"/>
</dbReference>
<dbReference type="SUPFAM" id="SSF81321">
    <property type="entry name" value="Family A G protein-coupled receptor-like"/>
    <property type="match status" value="1"/>
</dbReference>
<name>A0A9Q1BZQ7_HOLLE</name>
<organism evidence="11 12">
    <name type="scientific">Holothuria leucospilota</name>
    <name type="common">Black long sea cucumber</name>
    <name type="synonym">Mertensiothuria leucospilota</name>
    <dbReference type="NCBI Taxonomy" id="206669"/>
    <lineage>
        <taxon>Eukaryota</taxon>
        <taxon>Metazoa</taxon>
        <taxon>Echinodermata</taxon>
        <taxon>Eleutherozoa</taxon>
        <taxon>Echinozoa</taxon>
        <taxon>Holothuroidea</taxon>
        <taxon>Aspidochirotacea</taxon>
        <taxon>Aspidochirotida</taxon>
        <taxon>Holothuriidae</taxon>
        <taxon>Holothuria</taxon>
    </lineage>
</organism>
<accession>A0A9Q1BZQ7</accession>
<evidence type="ECO:0000256" key="6">
    <source>
        <dbReference type="ARBA" id="ARBA00023170"/>
    </source>
</evidence>
<feature type="transmembrane region" description="Helical" evidence="9">
    <location>
        <begin position="204"/>
        <end position="229"/>
    </location>
</feature>
<comment type="similarity">
    <text evidence="8">Belongs to the G-protein coupled receptor 1 family.</text>
</comment>
<dbReference type="GO" id="GO:0005886">
    <property type="term" value="C:plasma membrane"/>
    <property type="evidence" value="ECO:0007669"/>
    <property type="project" value="TreeGrafter"/>
</dbReference>
<dbReference type="EMBL" id="JAIZAY010000009">
    <property type="protein sequence ID" value="KAJ8036393.1"/>
    <property type="molecule type" value="Genomic_DNA"/>
</dbReference>
<dbReference type="CDD" id="cd00637">
    <property type="entry name" value="7tm_classA_rhodopsin-like"/>
    <property type="match status" value="1"/>
</dbReference>
<keyword evidence="7 8" id="KW-0807">Transducer</keyword>
<evidence type="ECO:0000256" key="9">
    <source>
        <dbReference type="SAM" id="Phobius"/>
    </source>
</evidence>
<evidence type="ECO:0000256" key="4">
    <source>
        <dbReference type="ARBA" id="ARBA00023040"/>
    </source>
</evidence>
<evidence type="ECO:0000256" key="3">
    <source>
        <dbReference type="ARBA" id="ARBA00022989"/>
    </source>
</evidence>
<feature type="transmembrane region" description="Helical" evidence="9">
    <location>
        <begin position="261"/>
        <end position="281"/>
    </location>
</feature>
<dbReference type="Gene3D" id="1.20.1070.10">
    <property type="entry name" value="Rhodopsin 7-helix transmembrane proteins"/>
    <property type="match status" value="1"/>
</dbReference>
<dbReference type="AlphaFoldDB" id="A0A9Q1BZQ7"/>
<dbReference type="Pfam" id="PF00001">
    <property type="entry name" value="7tm_1"/>
    <property type="match status" value="1"/>
</dbReference>
<dbReference type="PROSITE" id="PS50262">
    <property type="entry name" value="G_PROTEIN_RECEP_F1_2"/>
    <property type="match status" value="1"/>
</dbReference>
<evidence type="ECO:0000256" key="7">
    <source>
        <dbReference type="ARBA" id="ARBA00023224"/>
    </source>
</evidence>
<keyword evidence="5 9" id="KW-0472">Membrane</keyword>
<comment type="subcellular location">
    <subcellularLocation>
        <location evidence="1">Membrane</location>
        <topology evidence="1">Multi-pass membrane protein</topology>
    </subcellularLocation>
</comment>
<reference evidence="11" key="1">
    <citation type="submission" date="2021-10" db="EMBL/GenBank/DDBJ databases">
        <title>Tropical sea cucumber genome reveals ecological adaptation and Cuvierian tubules defense mechanism.</title>
        <authorList>
            <person name="Chen T."/>
        </authorList>
    </citation>
    <scope>NUCLEOTIDE SEQUENCE</scope>
    <source>
        <strain evidence="11">Nanhai2018</strain>
        <tissue evidence="11">Muscle</tissue>
    </source>
</reference>
<keyword evidence="4 8" id="KW-0297">G-protein coupled receptor</keyword>
<keyword evidence="2 8" id="KW-0812">Transmembrane</keyword>
<feature type="domain" description="G-protein coupled receptors family 1 profile" evidence="10">
    <location>
        <begin position="49"/>
        <end position="311"/>
    </location>
</feature>
<evidence type="ECO:0000313" key="11">
    <source>
        <dbReference type="EMBL" id="KAJ8036393.1"/>
    </source>
</evidence>
<keyword evidence="6 8" id="KW-0675">Receptor</keyword>
<evidence type="ECO:0000256" key="8">
    <source>
        <dbReference type="RuleBase" id="RU000688"/>
    </source>
</evidence>